<comment type="caution">
    <text evidence="7">The sequence shown here is derived from an EMBL/GenBank/DDBJ whole genome shotgun (WGS) entry which is preliminary data.</text>
</comment>
<comment type="subcellular location">
    <subcellularLocation>
        <location evidence="1">Membrane</location>
        <topology evidence="1">Multi-pass membrane protein</topology>
    </subcellularLocation>
</comment>
<evidence type="ECO:0000256" key="2">
    <source>
        <dbReference type="ARBA" id="ARBA00009583"/>
    </source>
</evidence>
<keyword evidence="5 6" id="KW-0472">Membrane</keyword>
<evidence type="ECO:0000256" key="4">
    <source>
        <dbReference type="ARBA" id="ARBA00022989"/>
    </source>
</evidence>
<keyword evidence="8" id="KW-1185">Reference proteome</keyword>
<dbReference type="Pfam" id="PF14857">
    <property type="entry name" value="TMEM151"/>
    <property type="match status" value="1"/>
</dbReference>
<dbReference type="GO" id="GO:0016020">
    <property type="term" value="C:membrane"/>
    <property type="evidence" value="ECO:0007669"/>
    <property type="project" value="UniProtKB-SubCell"/>
</dbReference>
<evidence type="ECO:0000256" key="3">
    <source>
        <dbReference type="ARBA" id="ARBA00022692"/>
    </source>
</evidence>
<dbReference type="PANTHER" id="PTHR31893">
    <property type="entry name" value="TRANSMEMBRANE PROTEIN 151 HOMOLOG"/>
    <property type="match status" value="1"/>
</dbReference>
<sequence length="337" mass="38278">MPETTIPLPTISGSLISQQPTATSCFVEIPLPDQLTVTPASRPKAQQGIAKTCSQCCSSCCTWCQLCYLTVIVSLLVVTIVDFKSLSEDEKLRVKITCGVICGVIYLFYLLTSFGAGGNFRYLKAKHASTDVAALINAVKLERPSLYWEMRCYHMAPRSQFAGNVVMYYEEKVETWKGRVYLPYTQWWDTSPAELADLAQYEVTRVKFEKKFEFVDDYTAEVFAQLGHTLEEENKWRDLEFSLQSELTIPGYQEKVLSRSVDRYPIFMNVYCYAIAVIFLLELPFSFMMKKVSGRKKFAFTKVFQCERPKTAELLEAGPSDCETDSDLSLKTGTLQT</sequence>
<keyword evidence="4 6" id="KW-1133">Transmembrane helix</keyword>
<dbReference type="PANTHER" id="PTHR31893:SF5">
    <property type="entry name" value="TRANSMEMBRANE PROTEIN 151 HOMOLOG"/>
    <property type="match status" value="1"/>
</dbReference>
<evidence type="ECO:0008006" key="9">
    <source>
        <dbReference type="Google" id="ProtNLM"/>
    </source>
</evidence>
<keyword evidence="3 6" id="KW-0812">Transmembrane</keyword>
<dbReference type="EMBL" id="MTYJ01000309">
    <property type="protein sequence ID" value="OWA53236.1"/>
    <property type="molecule type" value="Genomic_DNA"/>
</dbReference>
<dbReference type="Proteomes" id="UP000192578">
    <property type="component" value="Unassembled WGS sequence"/>
</dbReference>
<evidence type="ECO:0000256" key="5">
    <source>
        <dbReference type="ARBA" id="ARBA00023136"/>
    </source>
</evidence>
<dbReference type="InterPro" id="IPR026767">
    <property type="entry name" value="Tmem151"/>
</dbReference>
<proteinExistence type="inferred from homology"/>
<dbReference type="OrthoDB" id="5981492at2759"/>
<organism evidence="7 8">
    <name type="scientific">Hypsibius exemplaris</name>
    <name type="common">Freshwater tardigrade</name>
    <dbReference type="NCBI Taxonomy" id="2072580"/>
    <lineage>
        <taxon>Eukaryota</taxon>
        <taxon>Metazoa</taxon>
        <taxon>Ecdysozoa</taxon>
        <taxon>Tardigrada</taxon>
        <taxon>Eutardigrada</taxon>
        <taxon>Parachela</taxon>
        <taxon>Hypsibioidea</taxon>
        <taxon>Hypsibiidae</taxon>
        <taxon>Hypsibius</taxon>
    </lineage>
</organism>
<dbReference type="AlphaFoldDB" id="A0A9X6NIF6"/>
<accession>A0A9X6NIF6</accession>
<gene>
    <name evidence="7" type="ORF">BV898_17671</name>
</gene>
<evidence type="ECO:0000313" key="8">
    <source>
        <dbReference type="Proteomes" id="UP000192578"/>
    </source>
</evidence>
<evidence type="ECO:0000313" key="7">
    <source>
        <dbReference type="EMBL" id="OWA53236.1"/>
    </source>
</evidence>
<reference evidence="8" key="1">
    <citation type="submission" date="2017-01" db="EMBL/GenBank/DDBJ databases">
        <title>Comparative genomics of anhydrobiosis in the tardigrade Hypsibius dujardini.</title>
        <authorList>
            <person name="Yoshida Y."/>
            <person name="Koutsovoulos G."/>
            <person name="Laetsch D."/>
            <person name="Stevens L."/>
            <person name="Kumar S."/>
            <person name="Horikawa D."/>
            <person name="Ishino K."/>
            <person name="Komine S."/>
            <person name="Tomita M."/>
            <person name="Blaxter M."/>
            <person name="Arakawa K."/>
        </authorList>
    </citation>
    <scope>NUCLEOTIDE SEQUENCE [LARGE SCALE GENOMIC DNA]</scope>
    <source>
        <strain evidence="8">Z151</strain>
    </source>
</reference>
<evidence type="ECO:0000256" key="6">
    <source>
        <dbReference type="SAM" id="Phobius"/>
    </source>
</evidence>
<feature type="transmembrane region" description="Helical" evidence="6">
    <location>
        <begin position="266"/>
        <end position="287"/>
    </location>
</feature>
<feature type="transmembrane region" description="Helical" evidence="6">
    <location>
        <begin position="96"/>
        <end position="116"/>
    </location>
</feature>
<name>A0A9X6NIF6_HYPEX</name>
<evidence type="ECO:0000256" key="1">
    <source>
        <dbReference type="ARBA" id="ARBA00004141"/>
    </source>
</evidence>
<feature type="transmembrane region" description="Helical" evidence="6">
    <location>
        <begin position="63"/>
        <end position="84"/>
    </location>
</feature>
<protein>
    <recommendedName>
        <fullName evidence="9">Transmembrane protein 151B</fullName>
    </recommendedName>
</protein>
<comment type="similarity">
    <text evidence="2">Belongs to the TMEM151 family.</text>
</comment>